<dbReference type="EMBL" id="LT607733">
    <property type="protein sequence ID" value="SCG15040.1"/>
    <property type="molecule type" value="Genomic_DNA"/>
</dbReference>
<dbReference type="AlphaFoldDB" id="A0A1C5G5N4"/>
<reference evidence="1 2" key="1">
    <citation type="submission" date="2016-06" db="EMBL/GenBank/DDBJ databases">
        <authorList>
            <person name="Kjaerup R.B."/>
            <person name="Dalgaard T.S."/>
            <person name="Juul-Madsen H.R."/>
        </authorList>
    </citation>
    <scope>NUCLEOTIDE SEQUENCE [LARGE SCALE GENOMIC DNA]</scope>
    <source>
        <strain evidence="1 2">DSM 43913</strain>
    </source>
</reference>
<proteinExistence type="predicted"/>
<evidence type="ECO:0000313" key="1">
    <source>
        <dbReference type="EMBL" id="SCG15040.1"/>
    </source>
</evidence>
<dbReference type="InterPro" id="IPR049799">
    <property type="entry name" value="SitI3-like"/>
</dbReference>
<dbReference type="GeneID" id="95801130"/>
<organism evidence="1 2">
    <name type="scientific">Micromonospora echinofusca</name>
    <dbReference type="NCBI Taxonomy" id="47858"/>
    <lineage>
        <taxon>Bacteria</taxon>
        <taxon>Bacillati</taxon>
        <taxon>Actinomycetota</taxon>
        <taxon>Actinomycetes</taxon>
        <taxon>Micromonosporales</taxon>
        <taxon>Micromonosporaceae</taxon>
        <taxon>Micromonospora</taxon>
    </lineage>
</organism>
<dbReference type="RefSeq" id="WP_088999128.1">
    <property type="nucleotide sequence ID" value="NZ_LT607733.1"/>
</dbReference>
<protein>
    <submittedName>
        <fullName evidence="1">Uncharacterized protein</fullName>
    </submittedName>
</protein>
<dbReference type="Proteomes" id="UP000198251">
    <property type="component" value="Chromosome I"/>
</dbReference>
<name>A0A1C5G5N4_MICEH</name>
<gene>
    <name evidence="1" type="ORF">GA0070610_1268</name>
</gene>
<evidence type="ECO:0000313" key="2">
    <source>
        <dbReference type="Proteomes" id="UP000198251"/>
    </source>
</evidence>
<keyword evidence="2" id="KW-1185">Reference proteome</keyword>
<dbReference type="NCBIfam" id="NF040657">
    <property type="entry name" value="immun_SitI3"/>
    <property type="match status" value="1"/>
</dbReference>
<sequence length="150" mass="17072">MAVEFRLVLAGDPPVDEIAALTAIDPREEPQPTSDRRLFTARLYDQRGYAITLRSGTHGYYEADTDGDSRWEWEPETYVNVTFSMHADDLVDKGIPNMVTTVARVLAGRNEDAALIQDGNYLLLTRTNGVIRTHRTSWWNHYHLEHLITG</sequence>
<accession>A0A1C5G5N4</accession>